<dbReference type="InterPro" id="IPR003615">
    <property type="entry name" value="HNH_nuc"/>
</dbReference>
<sequence length="236" mass="27188">MTRGPAALERLREAVARGEETLSFSEIYRDPEVKQALRQAQQEKCCFCEARIGGEGDIEHFRPKAAVRQSETEPLEKPGYWWLAYTWSNLLLCCTHCNQREKKNLFPLTDSTRRVKTPDAPLTDEEPLFIDPASIDPSEHLTFDRDEPRGLTEKGQRTIVALGLDDPERGMYLRRQERWQRIQECQEKLQRRGELESTPAGRAVVLLLERWLHDWQQPSAEFSAMACCALRSSALS</sequence>
<proteinExistence type="predicted"/>
<dbReference type="EMBL" id="JACHGW010000001">
    <property type="protein sequence ID" value="MBB6048358.1"/>
    <property type="molecule type" value="Genomic_DNA"/>
</dbReference>
<protein>
    <submittedName>
        <fullName evidence="1">Uncharacterized protein (TIGR02646 family)</fullName>
    </submittedName>
</protein>
<reference evidence="1 2" key="1">
    <citation type="submission" date="2020-08" db="EMBL/GenBank/DDBJ databases">
        <title>Genomic Encyclopedia of Type Strains, Phase IV (KMG-IV): sequencing the most valuable type-strain genomes for metagenomic binning, comparative biology and taxonomic classification.</title>
        <authorList>
            <person name="Goeker M."/>
        </authorList>
    </citation>
    <scope>NUCLEOTIDE SEQUENCE [LARGE SCALE GENOMIC DNA]</scope>
    <source>
        <strain evidence="1 2">DSM 23562</strain>
    </source>
</reference>
<accession>A0A7W9SM37</accession>
<comment type="caution">
    <text evidence="1">The sequence shown here is derived from an EMBL/GenBank/DDBJ whole genome shotgun (WGS) entry which is preliminary data.</text>
</comment>
<dbReference type="CDD" id="cd00085">
    <property type="entry name" value="HNHc"/>
    <property type="match status" value="1"/>
</dbReference>
<evidence type="ECO:0000313" key="1">
    <source>
        <dbReference type="EMBL" id="MBB6048358.1"/>
    </source>
</evidence>
<gene>
    <name evidence="1" type="ORF">HNQ39_000120</name>
</gene>
<dbReference type="Gene3D" id="1.10.30.50">
    <property type="match status" value="1"/>
</dbReference>
<dbReference type="Proteomes" id="UP000520814">
    <property type="component" value="Unassembled WGS sequence"/>
</dbReference>
<organism evidence="1 2">
    <name type="scientific">Armatimonas rosea</name>
    <dbReference type="NCBI Taxonomy" id="685828"/>
    <lineage>
        <taxon>Bacteria</taxon>
        <taxon>Bacillati</taxon>
        <taxon>Armatimonadota</taxon>
        <taxon>Armatimonadia</taxon>
        <taxon>Armatimonadales</taxon>
        <taxon>Armatimonadaceae</taxon>
        <taxon>Armatimonas</taxon>
    </lineage>
</organism>
<name>A0A7W9SM37_ARMRO</name>
<evidence type="ECO:0000313" key="2">
    <source>
        <dbReference type="Proteomes" id="UP000520814"/>
    </source>
</evidence>
<dbReference type="RefSeq" id="WP_184191870.1">
    <property type="nucleotide sequence ID" value="NZ_JACHGW010000001.1"/>
</dbReference>
<dbReference type="AlphaFoldDB" id="A0A7W9SM37"/>
<keyword evidence="2" id="KW-1185">Reference proteome</keyword>